<keyword evidence="4" id="KW-0472">Membrane</keyword>
<dbReference type="CDD" id="cd08547">
    <property type="entry name" value="Type_II_cohesin"/>
    <property type="match status" value="1"/>
</dbReference>
<keyword evidence="11" id="KW-1185">Reference proteome</keyword>
<dbReference type="SUPFAM" id="SSF49384">
    <property type="entry name" value="Carbohydrate-binding domain"/>
    <property type="match status" value="1"/>
</dbReference>
<gene>
    <name evidence="10" type="ORF">FNU76_04110</name>
</gene>
<accession>A0A516SM22</accession>
<dbReference type="InterPro" id="IPR050810">
    <property type="entry name" value="Bact_Secretion_Sys_Channel"/>
</dbReference>
<evidence type="ECO:0000256" key="2">
    <source>
        <dbReference type="ARBA" id="ARBA00022448"/>
    </source>
</evidence>
<evidence type="ECO:0000313" key="11">
    <source>
        <dbReference type="Proteomes" id="UP000317550"/>
    </source>
</evidence>
<comment type="similarity">
    <text evidence="6">Belongs to the bacterial secretin family.</text>
</comment>
<dbReference type="InterPro" id="IPR001775">
    <property type="entry name" value="GspD/PilQ"/>
</dbReference>
<evidence type="ECO:0000313" key="10">
    <source>
        <dbReference type="EMBL" id="QDQ29206.1"/>
    </source>
</evidence>
<dbReference type="Gene3D" id="2.60.40.680">
    <property type="match status" value="1"/>
</dbReference>
<dbReference type="EMBL" id="CP041730">
    <property type="protein sequence ID" value="QDQ29206.1"/>
    <property type="molecule type" value="Genomic_DNA"/>
</dbReference>
<dbReference type="InterPro" id="IPR038591">
    <property type="entry name" value="NolW-like_sf"/>
</dbReference>
<dbReference type="InterPro" id="IPR008965">
    <property type="entry name" value="CBM2/CBM3_carb-bd_dom_sf"/>
</dbReference>
<dbReference type="GO" id="GO:0000272">
    <property type="term" value="P:polysaccharide catabolic process"/>
    <property type="evidence" value="ECO:0007669"/>
    <property type="project" value="InterPro"/>
</dbReference>
<dbReference type="KEGG" id="cari:FNU76_04110"/>
<feature type="compositionally biased region" description="Low complexity" evidence="8">
    <location>
        <begin position="478"/>
        <end position="490"/>
    </location>
</feature>
<comment type="subcellular location">
    <subcellularLocation>
        <location evidence="7">Cell outer membrane</location>
    </subcellularLocation>
    <subcellularLocation>
        <location evidence="1">Membrane</location>
    </subcellularLocation>
</comment>
<evidence type="ECO:0000256" key="4">
    <source>
        <dbReference type="ARBA" id="ARBA00023136"/>
    </source>
</evidence>
<dbReference type="Pfam" id="PF00263">
    <property type="entry name" value="Secretin"/>
    <property type="match status" value="1"/>
</dbReference>
<dbReference type="InterPro" id="IPR004846">
    <property type="entry name" value="T2SS/T3SS_dom"/>
</dbReference>
<dbReference type="AlphaFoldDB" id="A0A516SM22"/>
<evidence type="ECO:0000256" key="7">
    <source>
        <dbReference type="RuleBase" id="RU004004"/>
    </source>
</evidence>
<dbReference type="Gene3D" id="3.30.1370.120">
    <property type="match status" value="1"/>
</dbReference>
<dbReference type="GO" id="GO:0009306">
    <property type="term" value="P:protein secretion"/>
    <property type="evidence" value="ECO:0007669"/>
    <property type="project" value="InterPro"/>
</dbReference>
<organism evidence="10 11">
    <name type="scientific">Chitinimonas arctica</name>
    <dbReference type="NCBI Taxonomy" id="2594795"/>
    <lineage>
        <taxon>Bacteria</taxon>
        <taxon>Pseudomonadati</taxon>
        <taxon>Pseudomonadota</taxon>
        <taxon>Betaproteobacteria</taxon>
        <taxon>Neisseriales</taxon>
        <taxon>Chitinibacteraceae</taxon>
        <taxon>Chitinimonas</taxon>
    </lineage>
</organism>
<sequence>MLAEQPQNAAAQALQRQIEEKKRRGSDSGLADAFKKPITLQFKDASLRTVFDIIARTSGLNFLFDKDVRTEQKTSIFLKNSSIEAAINLTLLTNQLEQRVLDGNTILIYPDTQAKRKDYQPMLVRTFYLANAEAKTVANTLKTIVKSKDVVVDDKLNMIILRDSPEVVRQAEKLVALHDLPEPEVMLEVEVLEVKRGRLLELGVNWPNQLGLAPLQAAGSSLTLSDLRGLNSRRISATVGSVGVNAKNEDSDANLLANPRIRTHNREKAKILIGSRVPVITSTLTTGFSSESVAYVDVGLKLDVEPTIYPDDEISIKTSLEVSSILKTVETKTTRAYEIGTRTASTVLRLRDGENQVLAGLISNEDRRTTDQVPLLGDIPLLGRLFGSQLNDHTKTEIVLSITPRLIRNIRRPDADILEFDSGTDSNFRRSRLDTGAKAGSGGALLKQTSGSPPAVATPTPTPAAVAAPILPATVPAEAAKATTPAPATPNGKMQWDGPDRASVGQTIELQVVYQGETALNGMPVSLSYDPRVLEIIKVSEGDFFKHSGSTAFSSDIEAGRISINNLLSSATGAKGGGVVATLTARILSAEGGQTLLKVNSAAPQAIDGRSLDPALSDHTLKLEP</sequence>
<name>A0A516SM22_9NEIS</name>
<dbReference type="GO" id="GO:0030246">
    <property type="term" value="F:carbohydrate binding"/>
    <property type="evidence" value="ECO:0007669"/>
    <property type="project" value="InterPro"/>
</dbReference>
<keyword evidence="3" id="KW-0732">Signal</keyword>
<feature type="domain" description="Secretin/TonB short N-terminal" evidence="9">
    <location>
        <begin position="60"/>
        <end position="111"/>
    </location>
</feature>
<proteinExistence type="inferred from homology"/>
<feature type="region of interest" description="Disordered" evidence="8">
    <location>
        <begin position="478"/>
        <end position="500"/>
    </location>
</feature>
<evidence type="ECO:0000256" key="8">
    <source>
        <dbReference type="SAM" id="MobiDB-lite"/>
    </source>
</evidence>
<dbReference type="Gene3D" id="3.55.50.30">
    <property type="match status" value="1"/>
</dbReference>
<dbReference type="InterPro" id="IPR005644">
    <property type="entry name" value="NolW-like"/>
</dbReference>
<feature type="compositionally biased region" description="Low complexity" evidence="8">
    <location>
        <begin position="453"/>
        <end position="462"/>
    </location>
</feature>
<evidence type="ECO:0000256" key="5">
    <source>
        <dbReference type="ARBA" id="ARBA00023237"/>
    </source>
</evidence>
<dbReference type="InterPro" id="IPR011662">
    <property type="entry name" value="Secretin/TonB_short_N"/>
</dbReference>
<dbReference type="Pfam" id="PF03958">
    <property type="entry name" value="Secretin_N"/>
    <property type="match status" value="1"/>
</dbReference>
<protein>
    <submittedName>
        <fullName evidence="10">Secretion protein</fullName>
    </submittedName>
</protein>
<feature type="region of interest" description="Disordered" evidence="8">
    <location>
        <begin position="420"/>
        <end position="462"/>
    </location>
</feature>
<evidence type="ECO:0000256" key="6">
    <source>
        <dbReference type="RuleBase" id="RU004003"/>
    </source>
</evidence>
<evidence type="ECO:0000256" key="1">
    <source>
        <dbReference type="ARBA" id="ARBA00004370"/>
    </source>
</evidence>
<keyword evidence="5" id="KW-0998">Cell outer membrane</keyword>
<dbReference type="PRINTS" id="PR00811">
    <property type="entry name" value="BCTERIALGSPD"/>
</dbReference>
<dbReference type="OrthoDB" id="9775455at2"/>
<evidence type="ECO:0000259" key="9">
    <source>
        <dbReference type="SMART" id="SM00965"/>
    </source>
</evidence>
<dbReference type="PANTHER" id="PTHR30332">
    <property type="entry name" value="PROBABLE GENERAL SECRETION PATHWAY PROTEIN D"/>
    <property type="match status" value="1"/>
</dbReference>
<keyword evidence="2 7" id="KW-0813">Transport</keyword>
<dbReference type="Proteomes" id="UP000317550">
    <property type="component" value="Chromosome"/>
</dbReference>
<evidence type="ECO:0000256" key="3">
    <source>
        <dbReference type="ARBA" id="ARBA00022729"/>
    </source>
</evidence>
<dbReference type="SMART" id="SM00965">
    <property type="entry name" value="STN"/>
    <property type="match status" value="1"/>
</dbReference>
<dbReference type="InterPro" id="IPR002102">
    <property type="entry name" value="Cohesin_dom"/>
</dbReference>
<dbReference type="Pfam" id="PF07660">
    <property type="entry name" value="STN"/>
    <property type="match status" value="1"/>
</dbReference>
<reference evidence="11" key="1">
    <citation type="submission" date="2019-07" db="EMBL/GenBank/DDBJ databases">
        <title>Chitinimonas sp. nov., isolated from Ny-Alesund, arctica soil.</title>
        <authorList>
            <person name="Xu Q."/>
            <person name="Peng F."/>
        </authorList>
    </citation>
    <scope>NUCLEOTIDE SEQUENCE [LARGE SCALE GENOMIC DNA]</scope>
    <source>
        <strain evidence="11">R3-44</strain>
    </source>
</reference>
<dbReference type="GO" id="GO:0015627">
    <property type="term" value="C:type II protein secretion system complex"/>
    <property type="evidence" value="ECO:0007669"/>
    <property type="project" value="TreeGrafter"/>
</dbReference>
<dbReference type="Pfam" id="PF00963">
    <property type="entry name" value="Cohesin"/>
    <property type="match status" value="1"/>
</dbReference>
<dbReference type="PANTHER" id="PTHR30332:SF17">
    <property type="entry name" value="TYPE IV PILIATION SYSTEM PROTEIN DR_0774-RELATED"/>
    <property type="match status" value="1"/>
</dbReference>
<dbReference type="GO" id="GO:0009279">
    <property type="term" value="C:cell outer membrane"/>
    <property type="evidence" value="ECO:0007669"/>
    <property type="project" value="UniProtKB-SubCell"/>
</dbReference>